<evidence type="ECO:0000313" key="3">
    <source>
        <dbReference type="Proteomes" id="UP001221757"/>
    </source>
</evidence>
<keyword evidence="3" id="KW-1185">Reference proteome</keyword>
<proteinExistence type="predicted"/>
<dbReference type="EMBL" id="JARKIE010000052">
    <property type="protein sequence ID" value="KAJ7692450.1"/>
    <property type="molecule type" value="Genomic_DNA"/>
</dbReference>
<dbReference type="Proteomes" id="UP001221757">
    <property type="component" value="Unassembled WGS sequence"/>
</dbReference>
<gene>
    <name evidence="2" type="ORF">B0H17DRAFT_1200508</name>
</gene>
<sequence>MHIISLFSLLAVVAPLASSFTLSAPTNLTSGEVPEIHWTFKGTDAATFDMLLMNSTQAFGLAAFPGDDIQTNLGQITAQLPALLAG</sequence>
<name>A0AAD7DIK4_MYCRO</name>
<organism evidence="2 3">
    <name type="scientific">Mycena rosella</name>
    <name type="common">Pink bonnet</name>
    <name type="synonym">Agaricus rosellus</name>
    <dbReference type="NCBI Taxonomy" id="1033263"/>
    <lineage>
        <taxon>Eukaryota</taxon>
        <taxon>Fungi</taxon>
        <taxon>Dikarya</taxon>
        <taxon>Basidiomycota</taxon>
        <taxon>Agaricomycotina</taxon>
        <taxon>Agaricomycetes</taxon>
        <taxon>Agaricomycetidae</taxon>
        <taxon>Agaricales</taxon>
        <taxon>Marasmiineae</taxon>
        <taxon>Mycenaceae</taxon>
        <taxon>Mycena</taxon>
    </lineage>
</organism>
<reference evidence="2" key="1">
    <citation type="submission" date="2023-03" db="EMBL/GenBank/DDBJ databases">
        <title>Massive genome expansion in bonnet fungi (Mycena s.s.) driven by repeated elements and novel gene families across ecological guilds.</title>
        <authorList>
            <consortium name="Lawrence Berkeley National Laboratory"/>
            <person name="Harder C.B."/>
            <person name="Miyauchi S."/>
            <person name="Viragh M."/>
            <person name="Kuo A."/>
            <person name="Thoen E."/>
            <person name="Andreopoulos B."/>
            <person name="Lu D."/>
            <person name="Skrede I."/>
            <person name="Drula E."/>
            <person name="Henrissat B."/>
            <person name="Morin E."/>
            <person name="Kohler A."/>
            <person name="Barry K."/>
            <person name="LaButti K."/>
            <person name="Morin E."/>
            <person name="Salamov A."/>
            <person name="Lipzen A."/>
            <person name="Mereny Z."/>
            <person name="Hegedus B."/>
            <person name="Baldrian P."/>
            <person name="Stursova M."/>
            <person name="Weitz H."/>
            <person name="Taylor A."/>
            <person name="Grigoriev I.V."/>
            <person name="Nagy L.G."/>
            <person name="Martin F."/>
            <person name="Kauserud H."/>
        </authorList>
    </citation>
    <scope>NUCLEOTIDE SEQUENCE</scope>
    <source>
        <strain evidence="2">CBHHK067</strain>
    </source>
</reference>
<protein>
    <submittedName>
        <fullName evidence="2">Uncharacterized protein</fullName>
    </submittedName>
</protein>
<evidence type="ECO:0000256" key="1">
    <source>
        <dbReference type="SAM" id="SignalP"/>
    </source>
</evidence>
<accession>A0AAD7DIK4</accession>
<dbReference type="AlphaFoldDB" id="A0AAD7DIK4"/>
<evidence type="ECO:0000313" key="2">
    <source>
        <dbReference type="EMBL" id="KAJ7692450.1"/>
    </source>
</evidence>
<feature type="chain" id="PRO_5041985190" evidence="1">
    <location>
        <begin position="20"/>
        <end position="86"/>
    </location>
</feature>
<keyword evidence="1" id="KW-0732">Signal</keyword>
<feature type="signal peptide" evidence="1">
    <location>
        <begin position="1"/>
        <end position="19"/>
    </location>
</feature>
<comment type="caution">
    <text evidence="2">The sequence shown here is derived from an EMBL/GenBank/DDBJ whole genome shotgun (WGS) entry which is preliminary data.</text>
</comment>